<dbReference type="InterPro" id="IPR036866">
    <property type="entry name" value="RibonucZ/Hydroxyglut_hydro"/>
</dbReference>
<dbReference type="Gene3D" id="3.60.15.10">
    <property type="entry name" value="Ribonuclease Z/Hydroxyacylglutathione hydrolase-like"/>
    <property type="match status" value="1"/>
</dbReference>
<dbReference type="CDD" id="cd07729">
    <property type="entry name" value="AHL_lactonase_MBL-fold"/>
    <property type="match status" value="1"/>
</dbReference>
<accession>A0AAE3FXN0</accession>
<dbReference type="SUPFAM" id="SSF56281">
    <property type="entry name" value="Metallo-hydrolase/oxidoreductase"/>
    <property type="match status" value="1"/>
</dbReference>
<gene>
    <name evidence="7" type="ORF">AArcSt2_08180</name>
</gene>
<evidence type="ECO:0000256" key="3">
    <source>
        <dbReference type="ARBA" id="ARBA00022723"/>
    </source>
</evidence>
<dbReference type="Pfam" id="PF00753">
    <property type="entry name" value="Lactamase_B"/>
    <property type="match status" value="1"/>
</dbReference>
<evidence type="ECO:0000313" key="8">
    <source>
        <dbReference type="Proteomes" id="UP001203207"/>
    </source>
</evidence>
<organism evidence="7 8">
    <name type="scientific">Natronocalculus amylovorans</name>
    <dbReference type="NCBI Taxonomy" id="2917812"/>
    <lineage>
        <taxon>Archaea</taxon>
        <taxon>Methanobacteriati</taxon>
        <taxon>Methanobacteriota</taxon>
        <taxon>Stenosarchaea group</taxon>
        <taxon>Halobacteria</taxon>
        <taxon>Halobacteriales</taxon>
        <taxon>Haloferacaceae</taxon>
        <taxon>Natronocalculus</taxon>
    </lineage>
</organism>
<sequence length="267" mass="29432">MDSPRVTLVDRGRVRADMGYVISGYSMASASAPNPDHEIGEFVVWAAVIETKNGTFLWDTGCPPNAETYWPEPLYDAFEAYNATDRSLESDLQTVGYRIEDIDAVVMSHLHLDHAGELSQFAGTETPIYVHEDELPFAHLSATTTAGSIAYLHADFTGAYNWQLVQGDTHTLAPGFKLLHLPGHTPGLLGAELSIDGGEALLIAGDEAYVEANYHDGAPLGPGLMWSQLHWQESRQRLREIERQTDAAVLYGHDLDVFERLAARFSM</sequence>
<dbReference type="InterPro" id="IPR001279">
    <property type="entry name" value="Metallo-B-lactamas"/>
</dbReference>
<evidence type="ECO:0000256" key="1">
    <source>
        <dbReference type="ARBA" id="ARBA00001947"/>
    </source>
</evidence>
<dbReference type="Proteomes" id="UP001203207">
    <property type="component" value="Unassembled WGS sequence"/>
</dbReference>
<keyword evidence="5" id="KW-0862">Zinc</keyword>
<reference evidence="7" key="2">
    <citation type="submission" date="2022-02" db="EMBL/GenBank/DDBJ databases">
        <authorList>
            <person name="Elcheninov A.G."/>
            <person name="Sorokin D.Y."/>
            <person name="Kublanov I.V."/>
        </authorList>
    </citation>
    <scope>NUCLEOTIDE SEQUENCE</scope>
    <source>
        <strain evidence="7">AArc-St2</strain>
    </source>
</reference>
<dbReference type="EMBL" id="JAKRVX010000003">
    <property type="protein sequence ID" value="MCL9816918.1"/>
    <property type="molecule type" value="Genomic_DNA"/>
</dbReference>
<comment type="similarity">
    <text evidence="2">Belongs to the metallo-beta-lactamase superfamily.</text>
</comment>
<dbReference type="PANTHER" id="PTHR42978">
    <property type="entry name" value="QUORUM-QUENCHING LACTONASE YTNP-RELATED-RELATED"/>
    <property type="match status" value="1"/>
</dbReference>
<keyword evidence="8" id="KW-1185">Reference proteome</keyword>
<dbReference type="RefSeq" id="WP_250583840.1">
    <property type="nucleotide sequence ID" value="NZ_JAKRVX010000003.1"/>
</dbReference>
<dbReference type="GO" id="GO:0046872">
    <property type="term" value="F:metal ion binding"/>
    <property type="evidence" value="ECO:0007669"/>
    <property type="project" value="UniProtKB-KW"/>
</dbReference>
<dbReference type="InterPro" id="IPR051013">
    <property type="entry name" value="MBL_superfamily_lactonases"/>
</dbReference>
<keyword evidence="3" id="KW-0479">Metal-binding</keyword>
<dbReference type="GO" id="GO:0016787">
    <property type="term" value="F:hydrolase activity"/>
    <property type="evidence" value="ECO:0007669"/>
    <property type="project" value="UniProtKB-KW"/>
</dbReference>
<feature type="domain" description="Metallo-beta-lactamase" evidence="6">
    <location>
        <begin position="43"/>
        <end position="253"/>
    </location>
</feature>
<reference evidence="7" key="1">
    <citation type="journal article" date="2022" name="Syst. Appl. Microbiol.">
        <title>Natronocalculus amylovorans gen. nov., sp. nov., and Natranaeroarchaeum aerophilus sp. nov., dominant culturable amylolytic natronoarchaea from hypersaline soda lakes in southwestern Siberia.</title>
        <authorList>
            <person name="Sorokin D.Y."/>
            <person name="Elcheninov A.G."/>
            <person name="Khizhniak T.V."/>
            <person name="Koenen M."/>
            <person name="Bale N.J."/>
            <person name="Damste J.S.S."/>
            <person name="Kublanov I.V."/>
        </authorList>
    </citation>
    <scope>NUCLEOTIDE SEQUENCE</scope>
    <source>
        <strain evidence="7">AArc-St2</strain>
    </source>
</reference>
<dbReference type="PANTHER" id="PTHR42978:SF2">
    <property type="entry name" value="102 KBASES UNSTABLE REGION: FROM 1 TO 119443"/>
    <property type="match status" value="1"/>
</dbReference>
<evidence type="ECO:0000256" key="2">
    <source>
        <dbReference type="ARBA" id="ARBA00007749"/>
    </source>
</evidence>
<evidence type="ECO:0000256" key="4">
    <source>
        <dbReference type="ARBA" id="ARBA00022801"/>
    </source>
</evidence>
<comment type="caution">
    <text evidence="7">The sequence shown here is derived from an EMBL/GenBank/DDBJ whole genome shotgun (WGS) entry which is preliminary data.</text>
</comment>
<proteinExistence type="inferred from homology"/>
<evidence type="ECO:0000313" key="7">
    <source>
        <dbReference type="EMBL" id="MCL9816918.1"/>
    </source>
</evidence>
<name>A0AAE3FXN0_9EURY</name>
<protein>
    <submittedName>
        <fullName evidence="7">N-acyl homoserine lactonase family protein</fullName>
    </submittedName>
</protein>
<evidence type="ECO:0000256" key="5">
    <source>
        <dbReference type="ARBA" id="ARBA00022833"/>
    </source>
</evidence>
<comment type="cofactor">
    <cofactor evidence="1">
        <name>Zn(2+)</name>
        <dbReference type="ChEBI" id="CHEBI:29105"/>
    </cofactor>
</comment>
<keyword evidence="4" id="KW-0378">Hydrolase</keyword>
<dbReference type="AlphaFoldDB" id="A0AAE3FXN0"/>
<dbReference type="SMART" id="SM00849">
    <property type="entry name" value="Lactamase_B"/>
    <property type="match status" value="1"/>
</dbReference>
<evidence type="ECO:0000259" key="6">
    <source>
        <dbReference type="SMART" id="SM00849"/>
    </source>
</evidence>